<evidence type="ECO:0000313" key="2">
    <source>
        <dbReference type="Proteomes" id="UP001283361"/>
    </source>
</evidence>
<reference evidence="1" key="1">
    <citation type="journal article" date="2023" name="G3 (Bethesda)">
        <title>A reference genome for the long-term kleptoplast-retaining sea slug Elysia crispata morphotype clarki.</title>
        <authorList>
            <person name="Eastman K.E."/>
            <person name="Pendleton A.L."/>
            <person name="Shaikh M.A."/>
            <person name="Suttiyut T."/>
            <person name="Ogas R."/>
            <person name="Tomko P."/>
            <person name="Gavelis G."/>
            <person name="Widhalm J.R."/>
            <person name="Wisecaver J.H."/>
        </authorList>
    </citation>
    <scope>NUCLEOTIDE SEQUENCE</scope>
    <source>
        <strain evidence="1">ECLA1</strain>
    </source>
</reference>
<gene>
    <name evidence="1" type="ORF">RRG08_008283</name>
</gene>
<protein>
    <submittedName>
        <fullName evidence="1">Uncharacterized protein</fullName>
    </submittedName>
</protein>
<name>A0AAE0ZMQ7_9GAST</name>
<organism evidence="1 2">
    <name type="scientific">Elysia crispata</name>
    <name type="common">lettuce slug</name>
    <dbReference type="NCBI Taxonomy" id="231223"/>
    <lineage>
        <taxon>Eukaryota</taxon>
        <taxon>Metazoa</taxon>
        <taxon>Spiralia</taxon>
        <taxon>Lophotrochozoa</taxon>
        <taxon>Mollusca</taxon>
        <taxon>Gastropoda</taxon>
        <taxon>Heterobranchia</taxon>
        <taxon>Euthyneura</taxon>
        <taxon>Panpulmonata</taxon>
        <taxon>Sacoglossa</taxon>
        <taxon>Placobranchoidea</taxon>
        <taxon>Plakobranchidae</taxon>
        <taxon>Elysia</taxon>
    </lineage>
</organism>
<dbReference type="Proteomes" id="UP001283361">
    <property type="component" value="Unassembled WGS sequence"/>
</dbReference>
<proteinExistence type="predicted"/>
<keyword evidence="2" id="KW-1185">Reference proteome</keyword>
<sequence length="191" mass="21262">MVSGLFIARKTGQGFFAVETPSLPTAWTWFDTMPSSMSSVWRAESARYSVQLEWPQVSAEEGGGQHSGQLVLDKHIFTLNISCGANELATWASSQDLLPNCHINMEREKVWARRLFRVEQDIQTPQRLDDFDEIDEKTSATITPYRFGRMYVSRISRGQPGSAGISKGQPMAAGVTEYLPSSRLISLSPVS</sequence>
<dbReference type="EMBL" id="JAWDGP010003662">
    <property type="protein sequence ID" value="KAK3772045.1"/>
    <property type="molecule type" value="Genomic_DNA"/>
</dbReference>
<accession>A0AAE0ZMQ7</accession>
<dbReference type="AlphaFoldDB" id="A0AAE0ZMQ7"/>
<comment type="caution">
    <text evidence="1">The sequence shown here is derived from an EMBL/GenBank/DDBJ whole genome shotgun (WGS) entry which is preliminary data.</text>
</comment>
<evidence type="ECO:0000313" key="1">
    <source>
        <dbReference type="EMBL" id="KAK3772045.1"/>
    </source>
</evidence>